<evidence type="ECO:0000313" key="3">
    <source>
        <dbReference type="Proteomes" id="UP000500767"/>
    </source>
</evidence>
<keyword evidence="2" id="KW-0808">Transferase</keyword>
<dbReference type="GO" id="GO:0016747">
    <property type="term" value="F:acyltransferase activity, transferring groups other than amino-acyl groups"/>
    <property type="evidence" value="ECO:0007669"/>
    <property type="project" value="InterPro"/>
</dbReference>
<reference evidence="2 3" key="1">
    <citation type="journal article" date="2014" name="World J. Microbiol. Biotechnol.">
        <title>Biodiversity and physiological characteristics of Antarctic and Arctic lichens-associated bacteria.</title>
        <authorList>
            <person name="Lee Y.M."/>
            <person name="Kim E.H."/>
            <person name="Lee H.K."/>
            <person name="Hong S.G."/>
        </authorList>
    </citation>
    <scope>NUCLEOTIDE SEQUENCE [LARGE SCALE GENOMIC DNA]</scope>
    <source>
        <strain evidence="2 3">PAMC 26569</strain>
    </source>
</reference>
<keyword evidence="3" id="KW-1185">Reference proteome</keyword>
<evidence type="ECO:0000313" key="2">
    <source>
        <dbReference type="EMBL" id="QKE89606.1"/>
    </source>
</evidence>
<dbReference type="Pfam" id="PF00583">
    <property type="entry name" value="Acetyltransf_1"/>
    <property type="match status" value="1"/>
</dbReference>
<name>A0A6M8HMS0_9PROT</name>
<protein>
    <submittedName>
        <fullName evidence="2">GNAT family N-acetyltransferase</fullName>
    </submittedName>
</protein>
<dbReference type="KEGG" id="lck:HN018_05695"/>
<dbReference type="InterPro" id="IPR016181">
    <property type="entry name" value="Acyl_CoA_acyltransferase"/>
</dbReference>
<proteinExistence type="predicted"/>
<accession>A0A6M8HMS0</accession>
<dbReference type="AlphaFoldDB" id="A0A6M8HMS0"/>
<feature type="domain" description="N-acetyltransferase" evidence="1">
    <location>
        <begin position="51"/>
        <end position="196"/>
    </location>
</feature>
<dbReference type="SUPFAM" id="SSF55729">
    <property type="entry name" value="Acyl-CoA N-acyltransferases (Nat)"/>
    <property type="match status" value="1"/>
</dbReference>
<organism evidence="2 3">
    <name type="scientific">Lichenicola cladoniae</name>
    <dbReference type="NCBI Taxonomy" id="1484109"/>
    <lineage>
        <taxon>Bacteria</taxon>
        <taxon>Pseudomonadati</taxon>
        <taxon>Pseudomonadota</taxon>
        <taxon>Alphaproteobacteria</taxon>
        <taxon>Acetobacterales</taxon>
        <taxon>Acetobacteraceae</taxon>
        <taxon>Lichenicola</taxon>
    </lineage>
</organism>
<dbReference type="Proteomes" id="UP000500767">
    <property type="component" value="Chromosome"/>
</dbReference>
<gene>
    <name evidence="2" type="ORF">HN018_05695</name>
</gene>
<dbReference type="Gene3D" id="3.40.630.30">
    <property type="match status" value="1"/>
</dbReference>
<dbReference type="EMBL" id="CP053708">
    <property type="protein sequence ID" value="QKE89606.1"/>
    <property type="molecule type" value="Genomic_DNA"/>
</dbReference>
<dbReference type="PROSITE" id="PS51186">
    <property type="entry name" value="GNAT"/>
    <property type="match status" value="1"/>
</dbReference>
<sequence length="203" mass="22288">MSIWQPQLQDRSTTRVAVDVTFLRLDPNAVGAPVPPDDGVPTSFPPGCDLVRVLAPTVEFYRYLYNTVGNAYCWWLRRMTPDIELAALLANPKISLHVLYRGGEPIGFFELDGRDSLDVNLSYFGLMPHAIGTGAGYPLLLAAVHTARAGSSGGVVRVNTCTADHPRALGTYLRAGFVPMRTVREIWDIPNRLGLPIADRLRA</sequence>
<evidence type="ECO:0000259" key="1">
    <source>
        <dbReference type="PROSITE" id="PS51186"/>
    </source>
</evidence>
<dbReference type="InterPro" id="IPR000182">
    <property type="entry name" value="GNAT_dom"/>
</dbReference>
<dbReference type="RefSeq" id="WP_171834595.1">
    <property type="nucleotide sequence ID" value="NZ_CP053708.1"/>
</dbReference>